<dbReference type="Pfam" id="PF00240">
    <property type="entry name" value="ubiquitin"/>
    <property type="match status" value="2"/>
</dbReference>
<dbReference type="GO" id="GO:0005829">
    <property type="term" value="C:cytosol"/>
    <property type="evidence" value="ECO:0007669"/>
    <property type="project" value="TreeGrafter"/>
</dbReference>
<reference evidence="5" key="2">
    <citation type="submission" date="2019-11" db="UniProtKB">
        <authorList>
            <consortium name="WormBaseParasite"/>
        </authorList>
    </citation>
    <scope>IDENTIFICATION</scope>
</reference>
<dbReference type="STRING" id="53468.A0A0R3UMS1"/>
<dbReference type="OrthoDB" id="6253962at2759"/>
<dbReference type="Gene3D" id="3.10.20.90">
    <property type="entry name" value="Phosphatidylinositol 3-kinase Catalytic Subunit, Chain A, domain 1"/>
    <property type="match status" value="2"/>
</dbReference>
<evidence type="ECO:0000259" key="2">
    <source>
        <dbReference type="PROSITE" id="PS50053"/>
    </source>
</evidence>
<reference evidence="3 4" key="1">
    <citation type="submission" date="2018-10" db="EMBL/GenBank/DDBJ databases">
        <authorList>
            <consortium name="Pathogen Informatics"/>
        </authorList>
    </citation>
    <scope>NUCLEOTIDE SEQUENCE [LARGE SCALE GENOMIC DNA]</scope>
</reference>
<dbReference type="GO" id="GO:0043130">
    <property type="term" value="F:ubiquitin binding"/>
    <property type="evidence" value="ECO:0007669"/>
    <property type="project" value="TreeGrafter"/>
</dbReference>
<dbReference type="InterPro" id="IPR000626">
    <property type="entry name" value="Ubiquitin-like_dom"/>
</dbReference>
<name>A0A0R3UMS1_MESCO</name>
<dbReference type="GO" id="GO:0070628">
    <property type="term" value="F:proteasome binding"/>
    <property type="evidence" value="ECO:0007669"/>
    <property type="project" value="TreeGrafter"/>
</dbReference>
<evidence type="ECO:0000313" key="4">
    <source>
        <dbReference type="Proteomes" id="UP000267029"/>
    </source>
</evidence>
<dbReference type="SMART" id="SM00213">
    <property type="entry name" value="UBQ"/>
    <property type="match status" value="2"/>
</dbReference>
<evidence type="ECO:0000313" key="5">
    <source>
        <dbReference type="WBParaSite" id="MCU_007641-RA"/>
    </source>
</evidence>
<feature type="domain" description="Ubiquitin-like" evidence="2">
    <location>
        <begin position="1"/>
        <end position="72"/>
    </location>
</feature>
<dbReference type="PANTHER" id="PTHR10621:SF0">
    <property type="entry name" value="UV EXCISION REPAIR PROTEIN RAD23"/>
    <property type="match status" value="1"/>
</dbReference>
<dbReference type="InterPro" id="IPR029071">
    <property type="entry name" value="Ubiquitin-like_domsf"/>
</dbReference>
<evidence type="ECO:0000256" key="1">
    <source>
        <dbReference type="SAM" id="MobiDB-lite"/>
    </source>
</evidence>
<evidence type="ECO:0000313" key="3">
    <source>
        <dbReference type="EMBL" id="VDD83055.1"/>
    </source>
</evidence>
<accession>A0A0R3UMS1</accession>
<sequence length="338" mass="38339">MKITISYKNRKLFNVSMQNDMTVKRLREIIEETHQIPPEVQTLTFNGHVLENGKMLMRNYGVHDQATVTLSLPIDFHLNFKIYVKMPGGLMIKRRVNKDDLVSKLKWSIEDATKIPVALQALSYGSWLMEDGERLGEYDLHHGSVVRVLRRPNPVQIPEFDGQLPRYRIPAKDGLTSEVDDGIMDLLLKRPSPIKRTKAYRLNESKRGDMETFPTTGFEMIEPTAKEASRLTSSKEASRVTSPKELSRVTSPREASRVTSPKELSRVTSPKELSRLTSPKELSRVTTPKELSRLTSPKVGDGESLRLDLPDTEAYRKFCQALEKDMASKKADGSGKKQ</sequence>
<dbReference type="GO" id="GO:0005654">
    <property type="term" value="C:nucleoplasm"/>
    <property type="evidence" value="ECO:0007669"/>
    <property type="project" value="TreeGrafter"/>
</dbReference>
<keyword evidence="4" id="KW-1185">Reference proteome</keyword>
<organism evidence="5">
    <name type="scientific">Mesocestoides corti</name>
    <name type="common">Flatworm</name>
    <dbReference type="NCBI Taxonomy" id="53468"/>
    <lineage>
        <taxon>Eukaryota</taxon>
        <taxon>Metazoa</taxon>
        <taxon>Spiralia</taxon>
        <taxon>Lophotrochozoa</taxon>
        <taxon>Platyhelminthes</taxon>
        <taxon>Cestoda</taxon>
        <taxon>Eucestoda</taxon>
        <taxon>Cyclophyllidea</taxon>
        <taxon>Mesocestoididae</taxon>
        <taxon>Mesocestoides</taxon>
    </lineage>
</organism>
<proteinExistence type="predicted"/>
<feature type="domain" description="Ubiquitin-like" evidence="2">
    <location>
        <begin position="80"/>
        <end position="151"/>
    </location>
</feature>
<protein>
    <submittedName>
        <fullName evidence="5">Ubiquitin-like domain-containing protein</fullName>
    </submittedName>
</protein>
<gene>
    <name evidence="3" type="ORF">MCOS_LOCUS9058</name>
</gene>
<feature type="compositionally biased region" description="Basic and acidic residues" evidence="1">
    <location>
        <begin position="300"/>
        <end position="310"/>
    </location>
</feature>
<dbReference type="AlphaFoldDB" id="A0A0R3UMS1"/>
<dbReference type="PANTHER" id="PTHR10621">
    <property type="entry name" value="UV EXCISION REPAIR PROTEIN RAD23"/>
    <property type="match status" value="1"/>
</dbReference>
<dbReference type="GO" id="GO:0031593">
    <property type="term" value="F:polyubiquitin modification-dependent protein binding"/>
    <property type="evidence" value="ECO:0007669"/>
    <property type="project" value="TreeGrafter"/>
</dbReference>
<dbReference type="EMBL" id="UXSR01005630">
    <property type="protein sequence ID" value="VDD83055.1"/>
    <property type="molecule type" value="Genomic_DNA"/>
</dbReference>
<dbReference type="Proteomes" id="UP000267029">
    <property type="component" value="Unassembled WGS sequence"/>
</dbReference>
<dbReference type="SUPFAM" id="SSF54236">
    <property type="entry name" value="Ubiquitin-like"/>
    <property type="match status" value="2"/>
</dbReference>
<dbReference type="GO" id="GO:0043161">
    <property type="term" value="P:proteasome-mediated ubiquitin-dependent protein catabolic process"/>
    <property type="evidence" value="ECO:0007669"/>
    <property type="project" value="TreeGrafter"/>
</dbReference>
<dbReference type="CDD" id="cd17039">
    <property type="entry name" value="Ubl_ubiquitin_like"/>
    <property type="match status" value="2"/>
</dbReference>
<feature type="compositionally biased region" description="Basic and acidic residues" evidence="1">
    <location>
        <begin position="201"/>
        <end position="210"/>
    </location>
</feature>
<feature type="compositionally biased region" description="Polar residues" evidence="1">
    <location>
        <begin position="230"/>
        <end position="241"/>
    </location>
</feature>
<dbReference type="PROSITE" id="PS50053">
    <property type="entry name" value="UBIQUITIN_2"/>
    <property type="match status" value="2"/>
</dbReference>
<dbReference type="WBParaSite" id="MCU_007641-RA">
    <property type="protein sequence ID" value="MCU_007641-RA"/>
    <property type="gene ID" value="MCU_007641"/>
</dbReference>
<feature type="region of interest" description="Disordered" evidence="1">
    <location>
        <begin position="201"/>
        <end position="310"/>
    </location>
</feature>